<reference evidence="5 6" key="1">
    <citation type="submission" date="2016-11" db="EMBL/GenBank/DDBJ databases">
        <authorList>
            <person name="Jaros S."/>
            <person name="Januszkiewicz K."/>
            <person name="Wedrychowicz H."/>
        </authorList>
    </citation>
    <scope>NUCLEOTIDE SEQUENCE [LARGE SCALE GENOMIC DNA]</scope>
    <source>
        <strain evidence="5 6">KHT3</strain>
    </source>
</reference>
<dbReference type="PROSITE" id="PS00455">
    <property type="entry name" value="AMP_BINDING"/>
    <property type="match status" value="1"/>
</dbReference>
<evidence type="ECO:0000256" key="3">
    <source>
        <dbReference type="ARBA" id="ARBA00024484"/>
    </source>
</evidence>
<feature type="domain" description="AMP-dependent synthetase/ligase" evidence="4">
    <location>
        <begin position="20"/>
        <end position="412"/>
    </location>
</feature>
<dbReference type="InterPro" id="IPR000873">
    <property type="entry name" value="AMP-dep_synth/lig_dom"/>
</dbReference>
<evidence type="ECO:0000256" key="1">
    <source>
        <dbReference type="ARBA" id="ARBA00022741"/>
    </source>
</evidence>
<dbReference type="Pfam" id="PF00501">
    <property type="entry name" value="AMP-binding"/>
    <property type="match status" value="1"/>
</dbReference>
<dbReference type="SUPFAM" id="SSF56801">
    <property type="entry name" value="Acetyl-CoA synthetase-like"/>
    <property type="match status" value="1"/>
</dbReference>
<evidence type="ECO:0000256" key="2">
    <source>
        <dbReference type="ARBA" id="ARBA00022840"/>
    </source>
</evidence>
<dbReference type="AlphaFoldDB" id="A0A1M6XGI7"/>
<evidence type="ECO:0000259" key="4">
    <source>
        <dbReference type="Pfam" id="PF00501"/>
    </source>
</evidence>
<gene>
    <name evidence="5" type="ORF">SAMN05216463_12045</name>
</gene>
<dbReference type="InterPro" id="IPR042099">
    <property type="entry name" value="ANL_N_sf"/>
</dbReference>
<dbReference type="PANTHER" id="PTHR43272:SF33">
    <property type="entry name" value="AMP-BINDING DOMAIN-CONTAINING PROTEIN-RELATED"/>
    <property type="match status" value="1"/>
</dbReference>
<keyword evidence="2" id="KW-0067">ATP-binding</keyword>
<dbReference type="OrthoDB" id="9778383at2"/>
<dbReference type="GO" id="GO:0005524">
    <property type="term" value="F:ATP binding"/>
    <property type="evidence" value="ECO:0007669"/>
    <property type="project" value="UniProtKB-KW"/>
</dbReference>
<dbReference type="Gene3D" id="3.30.300.30">
    <property type="match status" value="1"/>
</dbReference>
<dbReference type="GO" id="GO:0004467">
    <property type="term" value="F:long-chain fatty acid-CoA ligase activity"/>
    <property type="evidence" value="ECO:0007669"/>
    <property type="project" value="UniProtKB-EC"/>
</dbReference>
<sequence length="553" mass="62776">MEHIPSFNALIQKSIIDNWDRDALTDFKGQTLQFHDVARKIEKLHILFENSGIQKGDKIALCGRNSSQWAVAFLATLTYGAIAVPILHEFNAEQVHNIVNHSEARLLFVGDHVATIIDPQAMPTLEGIINNPDYSLMLSRTDKLTYAREHLNELYGKKFPKYFRKEHVSYYIEQSPEELAVINYTSGTTGFSKGVMLPYRALWSNYDFAISVLGNIIKAGDKVISMLPMAHMYGMAFEFIFEFLHGCHVYYLNRVPSPAIIAQALQEVKPKIVIAVPLIIEKIIRKKVFPKIQNNRMRLLLQMPVISKKVREMICQEVLKAFGGNMYEVIIGGAALNQEVEHFLKRIDFPYTVGYGATECAPIICYRDYKTFAPGSCGCAALHQEVKIVSPDPRRIPGEILTKGPNVMLGYYKNPEATAETIDRDGWYHTGDLGTMDADGNVFINGRSKNMLLGPNGQNIYPEEIEDKLNSMTMVVESIVVQRDNKLVALVHPDMDEANNMGFSEEDLKNIMEQNRNGLNEILPAYEKISEIEIHEEEFEKTPKKSIKRYLYK</sequence>
<dbReference type="InterPro" id="IPR020845">
    <property type="entry name" value="AMP-binding_CS"/>
</dbReference>
<dbReference type="Gene3D" id="3.40.50.12780">
    <property type="entry name" value="N-terminal domain of ligase-like"/>
    <property type="match status" value="1"/>
</dbReference>
<dbReference type="PANTHER" id="PTHR43272">
    <property type="entry name" value="LONG-CHAIN-FATTY-ACID--COA LIGASE"/>
    <property type="match status" value="1"/>
</dbReference>
<name>A0A1M6XGI7_XYLRU</name>
<dbReference type="InterPro" id="IPR045851">
    <property type="entry name" value="AMP-bd_C_sf"/>
</dbReference>
<keyword evidence="1" id="KW-0547">Nucleotide-binding</keyword>
<protein>
    <submittedName>
        <fullName evidence="5">Long-chain acyl-CoA synthetase</fullName>
    </submittedName>
</protein>
<evidence type="ECO:0000313" key="6">
    <source>
        <dbReference type="Proteomes" id="UP000184130"/>
    </source>
</evidence>
<evidence type="ECO:0000313" key="5">
    <source>
        <dbReference type="EMBL" id="SHL04925.1"/>
    </source>
</evidence>
<dbReference type="Pfam" id="PF23562">
    <property type="entry name" value="AMP-binding_C_3"/>
    <property type="match status" value="1"/>
</dbReference>
<comment type="catalytic activity">
    <reaction evidence="3">
        <text>a long-chain fatty acid + ATP + CoA = a long-chain fatty acyl-CoA + AMP + diphosphate</text>
        <dbReference type="Rhea" id="RHEA:15421"/>
        <dbReference type="ChEBI" id="CHEBI:30616"/>
        <dbReference type="ChEBI" id="CHEBI:33019"/>
        <dbReference type="ChEBI" id="CHEBI:57287"/>
        <dbReference type="ChEBI" id="CHEBI:57560"/>
        <dbReference type="ChEBI" id="CHEBI:83139"/>
        <dbReference type="ChEBI" id="CHEBI:456215"/>
        <dbReference type="EC" id="6.2.1.3"/>
    </reaction>
    <physiologicalReaction direction="left-to-right" evidence="3">
        <dbReference type="Rhea" id="RHEA:15422"/>
    </physiologicalReaction>
</comment>
<accession>A0A1M6XGI7</accession>
<dbReference type="GO" id="GO:0016020">
    <property type="term" value="C:membrane"/>
    <property type="evidence" value="ECO:0007669"/>
    <property type="project" value="TreeGrafter"/>
</dbReference>
<dbReference type="Proteomes" id="UP000184130">
    <property type="component" value="Unassembled WGS sequence"/>
</dbReference>
<dbReference type="RefSeq" id="WP_073210278.1">
    <property type="nucleotide sequence ID" value="NZ_FRBD01000020.1"/>
</dbReference>
<proteinExistence type="predicted"/>
<organism evidence="5 6">
    <name type="scientific">Xylanibacter ruminicola</name>
    <name type="common">Prevotella ruminicola</name>
    <dbReference type="NCBI Taxonomy" id="839"/>
    <lineage>
        <taxon>Bacteria</taxon>
        <taxon>Pseudomonadati</taxon>
        <taxon>Bacteroidota</taxon>
        <taxon>Bacteroidia</taxon>
        <taxon>Bacteroidales</taxon>
        <taxon>Prevotellaceae</taxon>
        <taxon>Xylanibacter</taxon>
    </lineage>
</organism>
<dbReference type="EMBL" id="FRBD01000020">
    <property type="protein sequence ID" value="SHL04925.1"/>
    <property type="molecule type" value="Genomic_DNA"/>
</dbReference>